<dbReference type="EMBL" id="AP011177">
    <property type="protein sequence ID" value="BAJ02158.1"/>
    <property type="molecule type" value="Genomic_DNA"/>
</dbReference>
<feature type="transmembrane region" description="Helical" evidence="1">
    <location>
        <begin position="74"/>
        <end position="93"/>
    </location>
</feature>
<accession>D4ZKF9</accession>
<evidence type="ECO:0000313" key="3">
    <source>
        <dbReference type="Proteomes" id="UP000002350"/>
    </source>
</evidence>
<dbReference type="STRING" id="637905.SVI_2187"/>
<dbReference type="Proteomes" id="UP000002350">
    <property type="component" value="Chromosome"/>
</dbReference>
<organism evidence="2 3">
    <name type="scientific">Shewanella violacea (strain JCM 10179 / CIP 106290 / LMG 19151 / DSS12)</name>
    <dbReference type="NCBI Taxonomy" id="637905"/>
    <lineage>
        <taxon>Bacteria</taxon>
        <taxon>Pseudomonadati</taxon>
        <taxon>Pseudomonadota</taxon>
        <taxon>Gammaproteobacteria</taxon>
        <taxon>Alteromonadales</taxon>
        <taxon>Shewanellaceae</taxon>
        <taxon>Shewanella</taxon>
    </lineage>
</organism>
<keyword evidence="1" id="KW-0472">Membrane</keyword>
<dbReference type="KEGG" id="svo:SVI_2187"/>
<keyword evidence="3" id="KW-1185">Reference proteome</keyword>
<dbReference type="RefSeq" id="WP_013051463.1">
    <property type="nucleotide sequence ID" value="NC_014012.1"/>
</dbReference>
<gene>
    <name evidence="2" type="ordered locus">SVI_2187</name>
</gene>
<sequence>MMPLNQYGSTDIWGGTKDFLDFGLASWAKIEQVNAIKDSNPHTQNQLAEIDQQIQPVVHQPVATPPAQTMVFGLPQNTVVAGFAALLVVGLLLRGRA</sequence>
<reference evidence="3" key="1">
    <citation type="journal article" date="2010" name="Mol. Biosyst.">
        <title>Complete genome sequence and comparative analysis of Shewanella violacea, a psychrophilic and piezophilic bacterium from deep sea floor sediments.</title>
        <authorList>
            <person name="Aono E."/>
            <person name="Baba T."/>
            <person name="Ara T."/>
            <person name="Nishi T."/>
            <person name="Nakamichi T."/>
            <person name="Inamoto E."/>
            <person name="Toyonaga H."/>
            <person name="Hasegawa M."/>
            <person name="Takai Y."/>
            <person name="Okumura Y."/>
            <person name="Baba M."/>
            <person name="Tomita M."/>
            <person name="Kato C."/>
            <person name="Oshima T."/>
            <person name="Nakasone K."/>
            <person name="Mori H."/>
        </authorList>
    </citation>
    <scope>NUCLEOTIDE SEQUENCE [LARGE SCALE GENOMIC DNA]</scope>
    <source>
        <strain evidence="3">JCM 10179 / CIP 106290 / LMG 19151 / DSS12</strain>
    </source>
</reference>
<keyword evidence="1" id="KW-1133">Transmembrane helix</keyword>
<dbReference type="eggNOG" id="ENOG5031RRR">
    <property type="taxonomic scope" value="Bacteria"/>
</dbReference>
<name>D4ZKF9_SHEVD</name>
<evidence type="ECO:0000256" key="1">
    <source>
        <dbReference type="SAM" id="Phobius"/>
    </source>
</evidence>
<evidence type="ECO:0000313" key="2">
    <source>
        <dbReference type="EMBL" id="BAJ02158.1"/>
    </source>
</evidence>
<dbReference type="AlphaFoldDB" id="D4ZKF9"/>
<protein>
    <submittedName>
        <fullName evidence="2">Uncharacterized protein</fullName>
    </submittedName>
</protein>
<proteinExistence type="predicted"/>
<dbReference type="HOGENOM" id="CLU_2345104_0_0_6"/>
<keyword evidence="1" id="KW-0812">Transmembrane</keyword>
<dbReference type="OrthoDB" id="6300344at2"/>